<sequence length="520" mass="61168">MGLCLSRKLQINKNQSSANKNLEKTFQNTKFYQEKYMKEVFDFEKQSDMKMTNIKTSQSTDAALNNSFLRRKALSKSRIGVSTNRKGAIPILNTKQISYKDSFKQKYHKVIGLLLSHQNLSVVQNNQNQQLAICQQFKKNDEKDQNFIKWLKEKNIEHDNIVGVQEIQVDDQDYYVIYEYWIDSSLKNKTEFQKAILIYQMIESIQYLHENDMRHGALTLNSFKMINNNAFGVLKLIELNKVHDFSEFPIESWTNLSPESLSALGNRSKARDIWALGVIALELLMNEHPFIKNSQDSSIRRITTIINNLNKQKIDQILNNVDKDLKQLISGMICLDPQIRFSINECKTNIWINKQINDYISSLLQPLYNFDQHKNNSKAKIMVRYYLVRHLDLKQFNNLFILFQQIDLNKNGIITVTDIRNYYNSIYLPQQCKDDLINCLYSLPKTIELHIIEFIGLTSILTYPKLKQYYYIHNLEHIKLNSYLNQINISKRVMNLITSDFTQSELEEIITLDQFIQYII</sequence>
<dbReference type="Pfam" id="PF00069">
    <property type="entry name" value="Pkinase"/>
    <property type="match status" value="1"/>
</dbReference>
<dbReference type="SMART" id="SM00220">
    <property type="entry name" value="S_TKc"/>
    <property type="match status" value="1"/>
</dbReference>
<evidence type="ECO:0000313" key="10">
    <source>
        <dbReference type="EMBL" id="CAD8071130.1"/>
    </source>
</evidence>
<dbReference type="InterPro" id="IPR002048">
    <property type="entry name" value="EF_hand_dom"/>
</dbReference>
<evidence type="ECO:0000256" key="4">
    <source>
        <dbReference type="ARBA" id="ARBA00022741"/>
    </source>
</evidence>
<dbReference type="Proteomes" id="UP000692954">
    <property type="component" value="Unassembled WGS sequence"/>
</dbReference>
<dbReference type="PROSITE" id="PS50222">
    <property type="entry name" value="EF_HAND_2"/>
    <property type="match status" value="1"/>
</dbReference>
<reference evidence="10" key="1">
    <citation type="submission" date="2021-01" db="EMBL/GenBank/DDBJ databases">
        <authorList>
            <consortium name="Genoscope - CEA"/>
            <person name="William W."/>
        </authorList>
    </citation>
    <scope>NUCLEOTIDE SEQUENCE</scope>
</reference>
<evidence type="ECO:0008006" key="12">
    <source>
        <dbReference type="Google" id="ProtNLM"/>
    </source>
</evidence>
<dbReference type="PANTHER" id="PTHR24349">
    <property type="entry name" value="SERINE/THREONINE-PROTEIN KINASE"/>
    <property type="match status" value="1"/>
</dbReference>
<comment type="cofactor">
    <cofactor evidence="1">
        <name>Mg(2+)</name>
        <dbReference type="ChEBI" id="CHEBI:18420"/>
    </cofactor>
</comment>
<dbReference type="OrthoDB" id="293594at2759"/>
<dbReference type="PROSITE" id="PS50011">
    <property type="entry name" value="PROTEIN_KINASE_DOM"/>
    <property type="match status" value="1"/>
</dbReference>
<protein>
    <recommendedName>
        <fullName evidence="12">Protein kinase domain-containing protein</fullName>
    </recommendedName>
</protein>
<comment type="caution">
    <text evidence="10">The sequence shown here is derived from an EMBL/GenBank/DDBJ whole genome shotgun (WGS) entry which is preliminary data.</text>
</comment>
<dbReference type="InterPro" id="IPR050205">
    <property type="entry name" value="CDPK_Ser/Thr_kinases"/>
</dbReference>
<gene>
    <name evidence="10" type="ORF">PSON_ATCC_30995.1.T0270357</name>
</gene>
<keyword evidence="6" id="KW-0067">ATP-binding</keyword>
<evidence type="ECO:0000256" key="7">
    <source>
        <dbReference type="ARBA" id="ARBA00024334"/>
    </source>
</evidence>
<proteinExistence type="inferred from homology"/>
<evidence type="ECO:0000259" key="8">
    <source>
        <dbReference type="PROSITE" id="PS50011"/>
    </source>
</evidence>
<dbReference type="GO" id="GO:0004674">
    <property type="term" value="F:protein serine/threonine kinase activity"/>
    <property type="evidence" value="ECO:0007669"/>
    <property type="project" value="UniProtKB-KW"/>
</dbReference>
<evidence type="ECO:0000256" key="5">
    <source>
        <dbReference type="ARBA" id="ARBA00022777"/>
    </source>
</evidence>
<evidence type="ECO:0000256" key="2">
    <source>
        <dbReference type="ARBA" id="ARBA00022527"/>
    </source>
</evidence>
<dbReference type="InterPro" id="IPR018247">
    <property type="entry name" value="EF_Hand_1_Ca_BS"/>
</dbReference>
<keyword evidence="3" id="KW-0808">Transferase</keyword>
<keyword evidence="5" id="KW-0418">Kinase</keyword>
<evidence type="ECO:0000256" key="3">
    <source>
        <dbReference type="ARBA" id="ARBA00022679"/>
    </source>
</evidence>
<comment type="similarity">
    <text evidence="7">Belongs to the protein kinase superfamily. Ser/Thr protein kinase family. CDPK subfamily.</text>
</comment>
<keyword evidence="2" id="KW-0723">Serine/threonine-protein kinase</keyword>
<evidence type="ECO:0000256" key="1">
    <source>
        <dbReference type="ARBA" id="ARBA00001946"/>
    </source>
</evidence>
<dbReference type="AlphaFoldDB" id="A0A8S1LSN0"/>
<accession>A0A8S1LSN0</accession>
<keyword evidence="4" id="KW-0547">Nucleotide-binding</keyword>
<evidence type="ECO:0000256" key="6">
    <source>
        <dbReference type="ARBA" id="ARBA00022840"/>
    </source>
</evidence>
<dbReference type="GO" id="GO:0005509">
    <property type="term" value="F:calcium ion binding"/>
    <property type="evidence" value="ECO:0007669"/>
    <property type="project" value="InterPro"/>
</dbReference>
<name>A0A8S1LSN0_9CILI</name>
<dbReference type="GO" id="GO:0005524">
    <property type="term" value="F:ATP binding"/>
    <property type="evidence" value="ECO:0007669"/>
    <property type="project" value="UniProtKB-KW"/>
</dbReference>
<dbReference type="EMBL" id="CAJJDN010000027">
    <property type="protein sequence ID" value="CAD8071130.1"/>
    <property type="molecule type" value="Genomic_DNA"/>
</dbReference>
<evidence type="ECO:0000313" key="11">
    <source>
        <dbReference type="Proteomes" id="UP000692954"/>
    </source>
</evidence>
<evidence type="ECO:0000259" key="9">
    <source>
        <dbReference type="PROSITE" id="PS50222"/>
    </source>
</evidence>
<organism evidence="10 11">
    <name type="scientific">Paramecium sonneborni</name>
    <dbReference type="NCBI Taxonomy" id="65129"/>
    <lineage>
        <taxon>Eukaryota</taxon>
        <taxon>Sar</taxon>
        <taxon>Alveolata</taxon>
        <taxon>Ciliophora</taxon>
        <taxon>Intramacronucleata</taxon>
        <taxon>Oligohymenophorea</taxon>
        <taxon>Peniculida</taxon>
        <taxon>Parameciidae</taxon>
        <taxon>Paramecium</taxon>
    </lineage>
</organism>
<feature type="domain" description="EF-hand" evidence="9">
    <location>
        <begin position="394"/>
        <end position="429"/>
    </location>
</feature>
<keyword evidence="11" id="KW-1185">Reference proteome</keyword>
<feature type="domain" description="Protein kinase" evidence="8">
    <location>
        <begin position="26"/>
        <end position="352"/>
    </location>
</feature>
<dbReference type="PROSITE" id="PS00018">
    <property type="entry name" value="EF_HAND_1"/>
    <property type="match status" value="1"/>
</dbReference>
<dbReference type="InterPro" id="IPR000719">
    <property type="entry name" value="Prot_kinase_dom"/>
</dbReference>